<dbReference type="InterPro" id="IPR007746">
    <property type="entry name" value="MerE"/>
</dbReference>
<dbReference type="Gene3D" id="1.10.287.910">
    <property type="entry name" value="bacterial mercury transporter, merf"/>
    <property type="match status" value="1"/>
</dbReference>
<accession>A0A0F9TK64</accession>
<dbReference type="GO" id="GO:0015097">
    <property type="term" value="F:mercury ion transmembrane transporter activity"/>
    <property type="evidence" value="ECO:0007669"/>
    <property type="project" value="InterPro"/>
</dbReference>
<protein>
    <recommendedName>
        <fullName evidence="3">Mercury resistance protein</fullName>
    </recommendedName>
</protein>
<keyword evidence="1" id="KW-0812">Transmembrane</keyword>
<dbReference type="EMBL" id="LAZR01000212">
    <property type="protein sequence ID" value="KKN81635.1"/>
    <property type="molecule type" value="Genomic_DNA"/>
</dbReference>
<dbReference type="PROSITE" id="PS51257">
    <property type="entry name" value="PROKAR_LIPOPROTEIN"/>
    <property type="match status" value="1"/>
</dbReference>
<organism evidence="2">
    <name type="scientific">marine sediment metagenome</name>
    <dbReference type="NCBI Taxonomy" id="412755"/>
    <lineage>
        <taxon>unclassified sequences</taxon>
        <taxon>metagenomes</taxon>
        <taxon>ecological metagenomes</taxon>
    </lineage>
</organism>
<evidence type="ECO:0000256" key="1">
    <source>
        <dbReference type="SAM" id="Phobius"/>
    </source>
</evidence>
<feature type="transmembrane region" description="Helical" evidence="1">
    <location>
        <begin position="51"/>
        <end position="77"/>
    </location>
</feature>
<dbReference type="NCBIfam" id="NF010310">
    <property type="entry name" value="PRK13747.1"/>
    <property type="match status" value="1"/>
</dbReference>
<comment type="caution">
    <text evidence="2">The sequence shown here is derived from an EMBL/GenBank/DDBJ whole genome shotgun (WGS) entry which is preliminary data.</text>
</comment>
<evidence type="ECO:0000313" key="2">
    <source>
        <dbReference type="EMBL" id="KKN81635.1"/>
    </source>
</evidence>
<name>A0A0F9TK64_9ZZZZ</name>
<keyword evidence="1" id="KW-0472">Membrane</keyword>
<feature type="transmembrane region" description="Helical" evidence="1">
    <location>
        <begin position="18"/>
        <end position="39"/>
    </location>
</feature>
<dbReference type="Pfam" id="PF05052">
    <property type="entry name" value="MerE"/>
    <property type="match status" value="1"/>
</dbReference>
<evidence type="ECO:0008006" key="3">
    <source>
        <dbReference type="Google" id="ProtNLM"/>
    </source>
</evidence>
<dbReference type="GO" id="GO:0016020">
    <property type="term" value="C:membrane"/>
    <property type="evidence" value="ECO:0007669"/>
    <property type="project" value="InterPro"/>
</dbReference>
<proteinExistence type="predicted"/>
<reference evidence="2" key="1">
    <citation type="journal article" date="2015" name="Nature">
        <title>Complex archaea that bridge the gap between prokaryotes and eukaryotes.</title>
        <authorList>
            <person name="Spang A."/>
            <person name="Saw J.H."/>
            <person name="Jorgensen S.L."/>
            <person name="Zaremba-Niedzwiedzka K."/>
            <person name="Martijn J."/>
            <person name="Lind A.E."/>
            <person name="van Eijk R."/>
            <person name="Schleper C."/>
            <person name="Guy L."/>
            <person name="Ettema T.J."/>
        </authorList>
    </citation>
    <scope>NUCLEOTIDE SEQUENCE</scope>
</reference>
<keyword evidence="1" id="KW-1133">Transmembrane helix</keyword>
<dbReference type="AlphaFoldDB" id="A0A0F9TK64"/>
<gene>
    <name evidence="2" type="ORF">LCGC14_0317110</name>
</gene>
<sequence>MTDKAREPAEVSRPLTGYLWGVLAVLSCPCHLPILAIVLTGTGAGVFLGDYWVIVGIALTGYLDYVLLPALAIFIGLTVYALWRKRQYDACCDTPSEKESQP</sequence>